<evidence type="ECO:0000256" key="7">
    <source>
        <dbReference type="ARBA" id="ARBA00038093"/>
    </source>
</evidence>
<dbReference type="SUPFAM" id="SSF88723">
    <property type="entry name" value="PIN domain-like"/>
    <property type="match status" value="1"/>
</dbReference>
<feature type="binding site" evidence="8">
    <location>
        <position position="101"/>
    </location>
    <ligand>
        <name>Mg(2+)</name>
        <dbReference type="ChEBI" id="CHEBI:18420"/>
    </ligand>
</feature>
<dbReference type="EMBL" id="JBHSDY010000010">
    <property type="protein sequence ID" value="MFC4299454.1"/>
    <property type="molecule type" value="Genomic_DNA"/>
</dbReference>
<dbReference type="HAMAP" id="MF_00265">
    <property type="entry name" value="VapC_Nob1"/>
    <property type="match status" value="1"/>
</dbReference>
<dbReference type="EC" id="3.1.-.-" evidence="8"/>
<keyword evidence="3 8" id="KW-0540">Nuclease</keyword>
<dbReference type="InterPro" id="IPR022907">
    <property type="entry name" value="VapC_family"/>
</dbReference>
<keyword evidence="5 8" id="KW-0378">Hydrolase</keyword>
<dbReference type="Pfam" id="PF01850">
    <property type="entry name" value="PIN"/>
    <property type="match status" value="1"/>
</dbReference>
<dbReference type="Gene3D" id="3.40.50.1010">
    <property type="entry name" value="5'-nuclease"/>
    <property type="match status" value="1"/>
</dbReference>
<dbReference type="InterPro" id="IPR002716">
    <property type="entry name" value="PIN_dom"/>
</dbReference>
<evidence type="ECO:0000256" key="3">
    <source>
        <dbReference type="ARBA" id="ARBA00022722"/>
    </source>
</evidence>
<keyword evidence="6 8" id="KW-0460">Magnesium</keyword>
<dbReference type="InterPro" id="IPR050556">
    <property type="entry name" value="Type_II_TA_system_RNase"/>
</dbReference>
<evidence type="ECO:0000313" key="11">
    <source>
        <dbReference type="Proteomes" id="UP001595756"/>
    </source>
</evidence>
<evidence type="ECO:0000256" key="8">
    <source>
        <dbReference type="HAMAP-Rule" id="MF_00265"/>
    </source>
</evidence>
<name>A0ABV8S1S0_9BURK</name>
<comment type="caution">
    <text evidence="10">The sequence shown here is derived from an EMBL/GenBank/DDBJ whole genome shotgun (WGS) entry which is preliminary data.</text>
</comment>
<dbReference type="PANTHER" id="PTHR33653:SF1">
    <property type="entry name" value="RIBONUCLEASE VAPC2"/>
    <property type="match status" value="1"/>
</dbReference>
<keyword evidence="11" id="KW-1185">Reference proteome</keyword>
<evidence type="ECO:0000256" key="2">
    <source>
        <dbReference type="ARBA" id="ARBA00022649"/>
    </source>
</evidence>
<keyword evidence="4 8" id="KW-0479">Metal-binding</keyword>
<dbReference type="CDD" id="cd18740">
    <property type="entry name" value="PIN_VapC4-5_FitB-like"/>
    <property type="match status" value="1"/>
</dbReference>
<evidence type="ECO:0000256" key="4">
    <source>
        <dbReference type="ARBA" id="ARBA00022723"/>
    </source>
</evidence>
<feature type="domain" description="PIN" evidence="9">
    <location>
        <begin position="5"/>
        <end position="128"/>
    </location>
</feature>
<feature type="binding site" evidence="8">
    <location>
        <position position="8"/>
    </location>
    <ligand>
        <name>Mg(2+)</name>
        <dbReference type="ChEBI" id="CHEBI:18420"/>
    </ligand>
</feature>
<reference evidence="11" key="1">
    <citation type="journal article" date="2019" name="Int. J. Syst. Evol. Microbiol.">
        <title>The Global Catalogue of Microorganisms (GCM) 10K type strain sequencing project: providing services to taxonomists for standard genome sequencing and annotation.</title>
        <authorList>
            <consortium name="The Broad Institute Genomics Platform"/>
            <consortium name="The Broad Institute Genome Sequencing Center for Infectious Disease"/>
            <person name="Wu L."/>
            <person name="Ma J."/>
        </authorList>
    </citation>
    <scope>NUCLEOTIDE SEQUENCE [LARGE SCALE GENOMIC DNA]</scope>
    <source>
        <strain evidence="11">CGMCC 1.19029</strain>
    </source>
</reference>
<dbReference type="Proteomes" id="UP001595756">
    <property type="component" value="Unassembled WGS sequence"/>
</dbReference>
<keyword evidence="8" id="KW-0800">Toxin</keyword>
<accession>A0ABV8S1S0</accession>
<sequence length="137" mass="15404">MKPHYMLDTNIASYLLRGGYSRLEQRLRRESVSNVCLSAITRAELRYGVARLLPEATRLEREVERFLQGITTLSWDMAAADAYGAVRARLERAGTPIGALDTQIAAHALITNTTLITHNTGEFRRVPGLRTEDWTTD</sequence>
<comment type="similarity">
    <text evidence="7 8">Belongs to the PINc/VapC protein family.</text>
</comment>
<keyword evidence="2 8" id="KW-1277">Toxin-antitoxin system</keyword>
<dbReference type="RefSeq" id="WP_376813986.1">
    <property type="nucleotide sequence ID" value="NZ_JBHSDY010000010.1"/>
</dbReference>
<evidence type="ECO:0000256" key="5">
    <source>
        <dbReference type="ARBA" id="ARBA00022801"/>
    </source>
</evidence>
<comment type="function">
    <text evidence="8">Toxic component of a toxin-antitoxin (TA) system. An RNase.</text>
</comment>
<gene>
    <name evidence="8" type="primary">vapC</name>
    <name evidence="10" type="ORF">ACFO0J_15530</name>
</gene>
<protein>
    <recommendedName>
        <fullName evidence="8">Ribonuclease VapC</fullName>
        <shortName evidence="8">RNase VapC</shortName>
        <ecNumber evidence="8">3.1.-.-</ecNumber>
    </recommendedName>
    <alternativeName>
        <fullName evidence="8">Toxin VapC</fullName>
    </alternativeName>
</protein>
<evidence type="ECO:0000313" key="10">
    <source>
        <dbReference type="EMBL" id="MFC4299454.1"/>
    </source>
</evidence>
<proteinExistence type="inferred from homology"/>
<evidence type="ECO:0000259" key="9">
    <source>
        <dbReference type="Pfam" id="PF01850"/>
    </source>
</evidence>
<dbReference type="InterPro" id="IPR029060">
    <property type="entry name" value="PIN-like_dom_sf"/>
</dbReference>
<dbReference type="PANTHER" id="PTHR33653">
    <property type="entry name" value="RIBONUCLEASE VAPC2"/>
    <property type="match status" value="1"/>
</dbReference>
<organism evidence="10 11">
    <name type="scientific">Castellaniella hirudinis</name>
    <dbReference type="NCBI Taxonomy" id="1144617"/>
    <lineage>
        <taxon>Bacteria</taxon>
        <taxon>Pseudomonadati</taxon>
        <taxon>Pseudomonadota</taxon>
        <taxon>Betaproteobacteria</taxon>
        <taxon>Burkholderiales</taxon>
        <taxon>Alcaligenaceae</taxon>
        <taxon>Castellaniella</taxon>
    </lineage>
</organism>
<evidence type="ECO:0000256" key="6">
    <source>
        <dbReference type="ARBA" id="ARBA00022842"/>
    </source>
</evidence>
<comment type="cofactor">
    <cofactor evidence="1 8">
        <name>Mg(2+)</name>
        <dbReference type="ChEBI" id="CHEBI:18420"/>
    </cofactor>
</comment>
<evidence type="ECO:0000256" key="1">
    <source>
        <dbReference type="ARBA" id="ARBA00001946"/>
    </source>
</evidence>